<organism evidence="4 5">
    <name type="scientific">Mycolicibacterium vanbaalenii</name>
    <name type="common">Mycobacterium vanbaalenii</name>
    <dbReference type="NCBI Taxonomy" id="110539"/>
    <lineage>
        <taxon>Bacteria</taxon>
        <taxon>Bacillati</taxon>
        <taxon>Actinomycetota</taxon>
        <taxon>Actinomycetes</taxon>
        <taxon>Mycobacteriales</taxon>
        <taxon>Mycobacteriaceae</taxon>
        <taxon>Mycolicibacterium</taxon>
    </lineage>
</organism>
<dbReference type="RefSeq" id="WP_159228549.1">
    <property type="nucleotide sequence ID" value="NZ_CACSIP010000001.1"/>
</dbReference>
<dbReference type="NCBIfam" id="TIGR00996">
    <property type="entry name" value="Mtu_fam_mce"/>
    <property type="match status" value="1"/>
</dbReference>
<evidence type="ECO:0000313" key="4">
    <source>
        <dbReference type="EMBL" id="CAA0079882.1"/>
    </source>
</evidence>
<sequence length="579" mass="61381">MIDRLTRIQLMIFAVVTVLTVGAISIFYLRVPEAVGVGSYKVTANFVAGGGLYENANVTYRGVTVGRVESVGLSDDGVVAHMRLQSGTPVPENVTATVKSVSAIGEQYIDLVPPEQPAQALLSNGADIGVDRTAIGQDIYGLLQQADALVSSVGDSRIRDLLDETFKAFNGSGPELARLIQSSRLLIDEANANYEQTTQLIDQAGPFLEAQIRSGDDIRSLAEGLARFTTEVANADPQLRSVLQTVPGATETANTTFEGIRPTFPVLAANLANFGRIGVIYNKSLEHSLVVFPALLAALNTVAGGLPADEGGKLDFKVDLGDPPPCSVGFIPAPQIRSPADTTLRELPTDLYCKVAHNDPSVVRGARNYPCQEFPGKRAPTIQLCRDPKGYVPIGTNPWRGPPIPYGTPMDQREDNHYEPPGRNTFPPNKFPFIPPEMDPDPGPPSVQLPPGVEPGPGPAPHAPYPLPVPPNEPDQLPPPWPYFSPPDQVVPPYGRTPPAPAPARAPAPFPAPAPAPPPPPPAPLPAEAPMASGPTMASYDQNGEFVDPAGGTGIYAPGTDKLAPAENWVDLMLSPKQA</sequence>
<feature type="region of interest" description="Disordered" evidence="1">
    <location>
        <begin position="396"/>
        <end position="561"/>
    </location>
</feature>
<dbReference type="InterPro" id="IPR005693">
    <property type="entry name" value="Mce"/>
</dbReference>
<dbReference type="PANTHER" id="PTHR33371:SF16">
    <property type="entry name" value="MCE-FAMILY PROTEIN MCE3F"/>
    <property type="match status" value="1"/>
</dbReference>
<dbReference type="GO" id="GO:0005576">
    <property type="term" value="C:extracellular region"/>
    <property type="evidence" value="ECO:0007669"/>
    <property type="project" value="TreeGrafter"/>
</dbReference>
<keyword evidence="2" id="KW-0472">Membrane</keyword>
<dbReference type="PANTHER" id="PTHR33371">
    <property type="entry name" value="INTERMEMBRANE PHOSPHOLIPID TRANSPORT SYSTEM BINDING PROTEIN MLAD-RELATED"/>
    <property type="match status" value="1"/>
</dbReference>
<accession>A0A5S9MWG9</accession>
<keyword evidence="5" id="KW-1185">Reference proteome</keyword>
<evidence type="ECO:0000259" key="3">
    <source>
        <dbReference type="Pfam" id="PF02470"/>
    </source>
</evidence>
<dbReference type="AlphaFoldDB" id="A0A5S9MWG9"/>
<dbReference type="Proteomes" id="UP000430146">
    <property type="component" value="Unassembled WGS sequence"/>
</dbReference>
<feature type="compositionally biased region" description="Pro residues" evidence="1">
    <location>
        <begin position="495"/>
        <end position="527"/>
    </location>
</feature>
<feature type="compositionally biased region" description="Basic and acidic residues" evidence="1">
    <location>
        <begin position="411"/>
        <end position="420"/>
    </location>
</feature>
<evidence type="ECO:0000256" key="1">
    <source>
        <dbReference type="SAM" id="MobiDB-lite"/>
    </source>
</evidence>
<proteinExistence type="predicted"/>
<keyword evidence="2" id="KW-0812">Transmembrane</keyword>
<gene>
    <name evidence="4" type="ORF">AELLOGFF_00190</name>
</gene>
<dbReference type="OrthoDB" id="4741753at2"/>
<dbReference type="InterPro" id="IPR003399">
    <property type="entry name" value="Mce/MlaD"/>
</dbReference>
<name>A0A5S9MWG9_MYCVN</name>
<dbReference type="EMBL" id="CACSIP010000001">
    <property type="protein sequence ID" value="CAA0079882.1"/>
    <property type="molecule type" value="Genomic_DNA"/>
</dbReference>
<evidence type="ECO:0000313" key="5">
    <source>
        <dbReference type="Proteomes" id="UP000430146"/>
    </source>
</evidence>
<protein>
    <recommendedName>
        <fullName evidence="3">Mce/MlaD domain-containing protein</fullName>
    </recommendedName>
</protein>
<evidence type="ECO:0000256" key="2">
    <source>
        <dbReference type="SAM" id="Phobius"/>
    </source>
</evidence>
<reference evidence="4 5" key="1">
    <citation type="submission" date="2019-11" db="EMBL/GenBank/DDBJ databases">
        <authorList>
            <person name="Holert J."/>
        </authorList>
    </citation>
    <scope>NUCLEOTIDE SEQUENCE [LARGE SCALE GENOMIC DNA]</scope>
    <source>
        <strain evidence="4">BC8_1</strain>
    </source>
</reference>
<dbReference type="Pfam" id="PF02470">
    <property type="entry name" value="MlaD"/>
    <property type="match status" value="1"/>
</dbReference>
<feature type="domain" description="Mce/MlaD" evidence="3">
    <location>
        <begin position="39"/>
        <end position="114"/>
    </location>
</feature>
<feature type="transmembrane region" description="Helical" evidence="2">
    <location>
        <begin position="12"/>
        <end position="31"/>
    </location>
</feature>
<feature type="compositionally biased region" description="Pro residues" evidence="1">
    <location>
        <begin position="429"/>
        <end position="485"/>
    </location>
</feature>
<keyword evidence="2" id="KW-1133">Transmembrane helix</keyword>
<dbReference type="InterPro" id="IPR052336">
    <property type="entry name" value="MlaD_Phospholipid_Transporter"/>
</dbReference>